<organism evidence="4 5">
    <name type="scientific">Niveomyces insectorum RCEF 264</name>
    <dbReference type="NCBI Taxonomy" id="1081102"/>
    <lineage>
        <taxon>Eukaryota</taxon>
        <taxon>Fungi</taxon>
        <taxon>Dikarya</taxon>
        <taxon>Ascomycota</taxon>
        <taxon>Pezizomycotina</taxon>
        <taxon>Sordariomycetes</taxon>
        <taxon>Hypocreomycetidae</taxon>
        <taxon>Hypocreales</taxon>
        <taxon>Cordycipitaceae</taxon>
        <taxon>Niveomyces</taxon>
    </lineage>
</organism>
<protein>
    <submittedName>
        <fullName evidence="4">Mitotic spindle checkpoint protein</fullName>
    </submittedName>
</protein>
<feature type="domain" description="HORMA" evidence="3">
    <location>
        <begin position="33"/>
        <end position="386"/>
    </location>
</feature>
<feature type="region of interest" description="Disordered" evidence="2">
    <location>
        <begin position="175"/>
        <end position="233"/>
    </location>
</feature>
<dbReference type="SUPFAM" id="SSF56019">
    <property type="entry name" value="The spindle assembly checkpoint protein mad2"/>
    <property type="match status" value="1"/>
</dbReference>
<dbReference type="InterPro" id="IPR045091">
    <property type="entry name" value="Mad2-like"/>
</dbReference>
<feature type="region of interest" description="Disordered" evidence="2">
    <location>
        <begin position="392"/>
        <end position="435"/>
    </location>
</feature>
<comment type="caution">
    <text evidence="4">The sequence shown here is derived from an EMBL/GenBank/DDBJ whole genome shotgun (WGS) entry which is preliminary data.</text>
</comment>
<feature type="compositionally biased region" description="Acidic residues" evidence="2">
    <location>
        <begin position="253"/>
        <end position="274"/>
    </location>
</feature>
<dbReference type="Gene3D" id="3.30.900.10">
    <property type="entry name" value="HORMA domain"/>
    <property type="match status" value="1"/>
</dbReference>
<dbReference type="AlphaFoldDB" id="A0A167PVP0"/>
<feature type="compositionally biased region" description="Basic and acidic residues" evidence="2">
    <location>
        <begin position="320"/>
        <end position="352"/>
    </location>
</feature>
<dbReference type="PROSITE" id="PS50815">
    <property type="entry name" value="HORMA"/>
    <property type="match status" value="1"/>
</dbReference>
<feature type="region of interest" description="Disordered" evidence="2">
    <location>
        <begin position="320"/>
        <end position="362"/>
    </location>
</feature>
<dbReference type="EMBL" id="AZHD01000015">
    <property type="protein sequence ID" value="OAA57070.1"/>
    <property type="molecule type" value="Genomic_DNA"/>
</dbReference>
<evidence type="ECO:0000256" key="2">
    <source>
        <dbReference type="SAM" id="MobiDB-lite"/>
    </source>
</evidence>
<feature type="region of interest" description="Disordered" evidence="2">
    <location>
        <begin position="250"/>
        <end position="275"/>
    </location>
</feature>
<dbReference type="PANTHER" id="PTHR11842:SF10">
    <property type="entry name" value="MITOTIC SPINDLE ASSEMBLY CHECKPOINT PROTEIN MAD2B"/>
    <property type="match status" value="1"/>
</dbReference>
<dbReference type="InterPro" id="IPR036570">
    <property type="entry name" value="HORMA_dom_sf"/>
</dbReference>
<reference evidence="4 5" key="1">
    <citation type="journal article" date="2016" name="Genome Biol. Evol.">
        <title>Divergent and convergent evolution of fungal pathogenicity.</title>
        <authorList>
            <person name="Shang Y."/>
            <person name="Xiao G."/>
            <person name="Zheng P."/>
            <person name="Cen K."/>
            <person name="Zhan S."/>
            <person name="Wang C."/>
        </authorList>
    </citation>
    <scope>NUCLEOTIDE SEQUENCE [LARGE SCALE GENOMIC DNA]</scope>
    <source>
        <strain evidence="4 5">RCEF 264</strain>
    </source>
</reference>
<feature type="compositionally biased region" description="Low complexity" evidence="2">
    <location>
        <begin position="403"/>
        <end position="417"/>
    </location>
</feature>
<evidence type="ECO:0000259" key="3">
    <source>
        <dbReference type="PROSITE" id="PS50815"/>
    </source>
</evidence>
<dbReference type="InterPro" id="IPR003511">
    <property type="entry name" value="HORMA_dom"/>
</dbReference>
<sequence>MPARITTTITTAETTTSITTNVTMTSLSLDDATALYSVLHDFFEVAVHAILYYRRLYPERAFLSATAFDVPVHQNRHPQVCAWIRDGVDQVLVQLAGGTGVASGDDARGSIAAPSVETVAVVVHAPYTRRQYGDEGKDAVSPGAALERWVFDVRNLPKGWPGGADALKKVLGAQAKKGSDTEGGVGGGGGGGSGGGGGGDGTRGPQHRRQRVQGQQSDRQDDAEPDSANAAQQPAHYEYYDEEAEYANAASEAELDDTPDDDETHSNGDADDADSAYGTLNWTDLRHQLRAVVQRLGHAGAQLAPLPPGCTFTMAIELGRPPEEEKAEKGEKQSKMREMDTHWIPEETDRRRQPWAGGGSAEDVAAGVTTTIRSVDTPPLFLECWVEESAAKRRANSGSTADAVAASLPPASGSSAAKYEAEPRAADKPRIKKST</sequence>
<evidence type="ECO:0000313" key="4">
    <source>
        <dbReference type="EMBL" id="OAA57070.1"/>
    </source>
</evidence>
<feature type="compositionally biased region" description="Basic and acidic residues" evidence="2">
    <location>
        <begin position="419"/>
        <end position="429"/>
    </location>
</feature>
<evidence type="ECO:0000313" key="5">
    <source>
        <dbReference type="Proteomes" id="UP000076874"/>
    </source>
</evidence>
<comment type="similarity">
    <text evidence="1">Belongs to the MAD2 family.</text>
</comment>
<dbReference type="STRING" id="1081102.A0A167PVP0"/>
<gene>
    <name evidence="4" type="ORF">SPI_07451</name>
</gene>
<dbReference type="Proteomes" id="UP000076874">
    <property type="component" value="Unassembled WGS sequence"/>
</dbReference>
<proteinExistence type="inferred from homology"/>
<dbReference type="OrthoDB" id="21254at2759"/>
<accession>A0A167PVP0</accession>
<dbReference type="PANTHER" id="PTHR11842">
    <property type="entry name" value="MITOTIC SPINDLE ASSEMBLY CHECKPOINT PROTEIN MAD2"/>
    <property type="match status" value="1"/>
</dbReference>
<keyword evidence="5" id="KW-1185">Reference proteome</keyword>
<feature type="compositionally biased region" description="Gly residues" evidence="2">
    <location>
        <begin position="181"/>
        <end position="202"/>
    </location>
</feature>
<name>A0A167PVP0_9HYPO</name>
<evidence type="ECO:0000256" key="1">
    <source>
        <dbReference type="ARBA" id="ARBA00010348"/>
    </source>
</evidence>
<dbReference type="GO" id="GO:0016035">
    <property type="term" value="C:zeta DNA polymerase complex"/>
    <property type="evidence" value="ECO:0007669"/>
    <property type="project" value="TreeGrafter"/>
</dbReference>